<keyword evidence="2" id="KW-1185">Reference proteome</keyword>
<dbReference type="Proteomes" id="UP001295684">
    <property type="component" value="Unassembled WGS sequence"/>
</dbReference>
<proteinExistence type="predicted"/>
<gene>
    <name evidence="1" type="ORF">ECRASSUSDP1_LOCUS20326</name>
</gene>
<sequence length="240" mass="27913">MSEEAKLLEIENEVAHQIHYDLAEEFTNKISLSGSSFVLNCDGKDEAIAQFLKLPLLSMRACGVVFNRDKHLKKKKLYEILKLLKHTKINFIEITSQNISRYTIQPFLLPRHNIFNRVIQQCSLSRLYFTEKSCMQVFQGCRNVQSLKFKYCQFCLLTKSSESLLPSNLRRLYLWYCRDSQNERFVSLNKTLHSILGYIKAQNLLSSLKHLIFMPLVPKLSLANVQAGRFGKWSNRITLA</sequence>
<evidence type="ECO:0000313" key="1">
    <source>
        <dbReference type="EMBL" id="CAI2378926.1"/>
    </source>
</evidence>
<dbReference type="EMBL" id="CAMPGE010020710">
    <property type="protein sequence ID" value="CAI2378926.1"/>
    <property type="molecule type" value="Genomic_DNA"/>
</dbReference>
<reference evidence="1" key="1">
    <citation type="submission" date="2023-07" db="EMBL/GenBank/DDBJ databases">
        <authorList>
            <consortium name="AG Swart"/>
            <person name="Singh M."/>
            <person name="Singh A."/>
            <person name="Seah K."/>
            <person name="Emmerich C."/>
        </authorList>
    </citation>
    <scope>NUCLEOTIDE SEQUENCE</scope>
    <source>
        <strain evidence="1">DP1</strain>
    </source>
</reference>
<comment type="caution">
    <text evidence="1">The sequence shown here is derived from an EMBL/GenBank/DDBJ whole genome shotgun (WGS) entry which is preliminary data.</text>
</comment>
<evidence type="ECO:0000313" key="2">
    <source>
        <dbReference type="Proteomes" id="UP001295684"/>
    </source>
</evidence>
<organism evidence="1 2">
    <name type="scientific">Euplotes crassus</name>
    <dbReference type="NCBI Taxonomy" id="5936"/>
    <lineage>
        <taxon>Eukaryota</taxon>
        <taxon>Sar</taxon>
        <taxon>Alveolata</taxon>
        <taxon>Ciliophora</taxon>
        <taxon>Intramacronucleata</taxon>
        <taxon>Spirotrichea</taxon>
        <taxon>Hypotrichia</taxon>
        <taxon>Euplotida</taxon>
        <taxon>Euplotidae</taxon>
        <taxon>Moneuplotes</taxon>
    </lineage>
</organism>
<dbReference type="AlphaFoldDB" id="A0AAD1XTP8"/>
<protein>
    <submittedName>
        <fullName evidence="1">Uncharacterized protein</fullName>
    </submittedName>
</protein>
<accession>A0AAD1XTP8</accession>
<name>A0AAD1XTP8_EUPCR</name>